<sequence length="106" mass="10975">MAKDTDGAYLAHVSDTLEELGKQLSAIQTVLGMMLDTLQAQTEMLTEVLAAARDEPGDSPVAQALTNLTAAVGENTQAVNTMAESMNDMASLLVASGHEASDTPAP</sequence>
<name>A0A0U4Y850_9PROT</name>
<dbReference type="RefSeq" id="WP_058989473.1">
    <property type="nucleotide sequence ID" value="NZ_LN606601.1"/>
</dbReference>
<accession>A0A0U4Y850</accession>
<reference evidence="2" key="1">
    <citation type="submission" date="2014-09" db="EMBL/GenBank/DDBJ databases">
        <authorList>
            <person name="Illeghems K.G."/>
        </authorList>
    </citation>
    <scope>NUCLEOTIDE SEQUENCE [LARGE SCALE GENOMIC DNA]</scope>
    <source>
        <strain evidence="2">108B</strain>
        <plasmid evidence="2">1P</plasmid>
    </source>
</reference>
<proteinExistence type="predicted"/>
<evidence type="ECO:0000313" key="1">
    <source>
        <dbReference type="EMBL" id="CEF43070.1"/>
    </source>
</evidence>
<dbReference type="AlphaFoldDB" id="A0A0U4Y850"/>
<dbReference type="EMBL" id="LN606601">
    <property type="protein sequence ID" value="CEF43070.1"/>
    <property type="molecule type" value="Genomic_DNA"/>
</dbReference>
<geneLocation type="plasmid" evidence="2">
    <name>1P</name>
</geneLocation>
<evidence type="ECO:0000313" key="2">
    <source>
        <dbReference type="Proteomes" id="UP000056109"/>
    </source>
</evidence>
<dbReference type="KEGG" id="asz:ASN_1P36"/>
<dbReference type="PATRIC" id="fig|446692.3.peg.4100"/>
<dbReference type="Proteomes" id="UP000056109">
    <property type="component" value="Plasmid 1P"/>
</dbReference>
<dbReference type="GeneID" id="34784791"/>
<protein>
    <submittedName>
        <fullName evidence="1">Uncharacterized protein</fullName>
    </submittedName>
</protein>
<organism evidence="1 2">
    <name type="scientific">Acetobacter senegalensis</name>
    <dbReference type="NCBI Taxonomy" id="446692"/>
    <lineage>
        <taxon>Bacteria</taxon>
        <taxon>Pseudomonadati</taxon>
        <taxon>Pseudomonadota</taxon>
        <taxon>Alphaproteobacteria</taxon>
        <taxon>Acetobacterales</taxon>
        <taxon>Acetobacteraceae</taxon>
        <taxon>Acetobacter</taxon>
    </lineage>
</organism>
<keyword evidence="2" id="KW-1185">Reference proteome</keyword>
<gene>
    <name evidence="1" type="ORF">ASN_1P36</name>
</gene>